<reference evidence="3 4" key="1">
    <citation type="submission" date="2017-05" db="EMBL/GenBank/DDBJ databases">
        <title>Complete genome sequence of Streptomyces sp. SCSIO 03032 revealed the diverse biosynthetic pathways for its bioactive secondary metabolites.</title>
        <authorList>
            <person name="Ma L."/>
            <person name="Zhu Y."/>
            <person name="Zhang W."/>
            <person name="Zhang G."/>
            <person name="Tian X."/>
            <person name="Zhang S."/>
            <person name="Zhang C."/>
        </authorList>
    </citation>
    <scope>NUCLEOTIDE SEQUENCE [LARGE SCALE GENOMIC DNA]</scope>
    <source>
        <strain evidence="3 4">SCSIO 03032</strain>
    </source>
</reference>
<evidence type="ECO:0000313" key="4">
    <source>
        <dbReference type="Proteomes" id="UP000194218"/>
    </source>
</evidence>
<dbReference type="InterPro" id="IPR016181">
    <property type="entry name" value="Acyl_CoA_acyltransferase"/>
</dbReference>
<dbReference type="KEGG" id="smao:CAG99_01080"/>
<dbReference type="CDD" id="cd04301">
    <property type="entry name" value="NAT_SF"/>
    <property type="match status" value="1"/>
</dbReference>
<evidence type="ECO:0000256" key="1">
    <source>
        <dbReference type="SAM" id="MobiDB-lite"/>
    </source>
</evidence>
<evidence type="ECO:0000259" key="2">
    <source>
        <dbReference type="PROSITE" id="PS51186"/>
    </source>
</evidence>
<dbReference type="PANTHER" id="PTHR42791:SF1">
    <property type="entry name" value="N-ACETYLTRANSFERASE DOMAIN-CONTAINING PROTEIN"/>
    <property type="match status" value="1"/>
</dbReference>
<sequence length="224" mass="23868">MVVRGFGTVWRAGGEDIEAAARALAAASVDEAVAAWITPDEETRARRGAEAGQDIAAWLDTTRRSAEVLLVSGDDGVAGLAMWHFVPGGDEHADGPDDGGADEAGTDALIRVYGTDGLTRMAQVREAVGRRHPSGVPHWHLSQTVIVPELRGRGLGGALLRHHLDRVDEERAAAYLEASTPRSQALYERYGFLALGAPVELPDGGPRLQPMWREGRSGLRPPGA</sequence>
<protein>
    <recommendedName>
        <fullName evidence="2">N-acetyltransferase domain-containing protein</fullName>
    </recommendedName>
</protein>
<keyword evidence="4" id="KW-1185">Reference proteome</keyword>
<proteinExistence type="predicted"/>
<dbReference type="Proteomes" id="UP000194218">
    <property type="component" value="Chromosome"/>
</dbReference>
<feature type="region of interest" description="Disordered" evidence="1">
    <location>
        <begin position="205"/>
        <end position="224"/>
    </location>
</feature>
<dbReference type="InterPro" id="IPR052523">
    <property type="entry name" value="Trichothecene_AcTrans"/>
</dbReference>
<feature type="domain" description="N-acetyltransferase" evidence="2">
    <location>
        <begin position="15"/>
        <end position="216"/>
    </location>
</feature>
<dbReference type="AlphaFoldDB" id="A0A1W7CS82"/>
<dbReference type="Pfam" id="PF00583">
    <property type="entry name" value="Acetyltransf_1"/>
    <property type="match status" value="1"/>
</dbReference>
<dbReference type="GO" id="GO:0016747">
    <property type="term" value="F:acyltransferase activity, transferring groups other than amino-acyl groups"/>
    <property type="evidence" value="ECO:0007669"/>
    <property type="project" value="InterPro"/>
</dbReference>
<dbReference type="PANTHER" id="PTHR42791">
    <property type="entry name" value="GNAT FAMILY ACETYLTRANSFERASE"/>
    <property type="match status" value="1"/>
</dbReference>
<dbReference type="SUPFAM" id="SSF55729">
    <property type="entry name" value="Acyl-CoA N-acyltransferases (Nat)"/>
    <property type="match status" value="1"/>
</dbReference>
<organism evidence="3 4">
    <name type="scientific">Streptomyces marincola</name>
    <dbReference type="NCBI Taxonomy" id="2878388"/>
    <lineage>
        <taxon>Bacteria</taxon>
        <taxon>Bacillati</taxon>
        <taxon>Actinomycetota</taxon>
        <taxon>Actinomycetes</taxon>
        <taxon>Kitasatosporales</taxon>
        <taxon>Streptomycetaceae</taxon>
        <taxon>Streptomyces</taxon>
    </lineage>
</organism>
<dbReference type="InterPro" id="IPR000182">
    <property type="entry name" value="GNAT_dom"/>
</dbReference>
<evidence type="ECO:0000313" key="3">
    <source>
        <dbReference type="EMBL" id="ARQ67607.1"/>
    </source>
</evidence>
<dbReference type="Gene3D" id="3.40.630.30">
    <property type="match status" value="1"/>
</dbReference>
<name>A0A1W7CS82_9ACTN</name>
<gene>
    <name evidence="3" type="ORF">CAG99_01080</name>
</gene>
<dbReference type="EMBL" id="CP021121">
    <property type="protein sequence ID" value="ARQ67607.1"/>
    <property type="molecule type" value="Genomic_DNA"/>
</dbReference>
<dbReference type="PROSITE" id="PS51186">
    <property type="entry name" value="GNAT"/>
    <property type="match status" value="1"/>
</dbReference>
<accession>A0A1W7CS82</accession>